<dbReference type="EMBL" id="JACTAM010000023">
    <property type="protein sequence ID" value="KAI2650001.1"/>
    <property type="molecule type" value="Genomic_DNA"/>
</dbReference>
<evidence type="ECO:0000313" key="2">
    <source>
        <dbReference type="EMBL" id="KAI2650001.1"/>
    </source>
</evidence>
<dbReference type="GO" id="GO:0003743">
    <property type="term" value="F:translation initiation factor activity"/>
    <property type="evidence" value="ECO:0007669"/>
    <property type="project" value="UniProtKB-KW"/>
</dbReference>
<gene>
    <name evidence="2" type="ORF">H4Q32_016090</name>
</gene>
<sequence length="307" mass="32049">MTPPQTPDPPVILREPHSKFSAQGPEFLATPLLAPIDLHSAASSQTHLLTLYLTHKGSSAAVELDSSWPPAGPVIMVAIPVVSAPKSLPKMAAVPESRPKMATIPESHPKMAAIPESLLKTAASSESLLKMDANPEPLYKMAVTPEPPAIMEIKPLHRCHSSFGRPTAGFSQSSRHPKGHSTGCHRDCSSFLSAPFPESDPEPAPVCESNPEPIPVHKSTPALPDVAAPTAEPLKSVVLAPPEVAVPAAEPLKLAASTSAPPEVAASNAEPPESAASTSELSACPVTFKETIYKLSACPVMAKEAVS</sequence>
<reference evidence="2 3" key="1">
    <citation type="submission" date="2022-01" db="EMBL/GenBank/DDBJ databases">
        <title>A high-quality chromosome-level genome assembly of rohu carp, Labeo rohita.</title>
        <authorList>
            <person name="Arick M.A. II"/>
            <person name="Hsu C.-Y."/>
            <person name="Magbanua Z."/>
            <person name="Pechanova O."/>
            <person name="Grover C."/>
            <person name="Miller E."/>
            <person name="Thrash A."/>
            <person name="Ezzel L."/>
            <person name="Alam S."/>
            <person name="Benzie J."/>
            <person name="Hamilton M."/>
            <person name="Karsi A."/>
            <person name="Lawrence M.L."/>
            <person name="Peterson D.G."/>
        </authorList>
    </citation>
    <scope>NUCLEOTIDE SEQUENCE [LARGE SCALE GENOMIC DNA]</scope>
    <source>
        <strain evidence="3">BAU-BD-2019</strain>
        <tissue evidence="2">Blood</tissue>
    </source>
</reference>
<protein>
    <submittedName>
        <fullName evidence="2">Translation initiation factor IF-2</fullName>
    </submittedName>
</protein>
<organism evidence="2 3">
    <name type="scientific">Labeo rohita</name>
    <name type="common">Indian major carp</name>
    <name type="synonym">Cyprinus rohita</name>
    <dbReference type="NCBI Taxonomy" id="84645"/>
    <lineage>
        <taxon>Eukaryota</taxon>
        <taxon>Metazoa</taxon>
        <taxon>Chordata</taxon>
        <taxon>Craniata</taxon>
        <taxon>Vertebrata</taxon>
        <taxon>Euteleostomi</taxon>
        <taxon>Actinopterygii</taxon>
        <taxon>Neopterygii</taxon>
        <taxon>Teleostei</taxon>
        <taxon>Ostariophysi</taxon>
        <taxon>Cypriniformes</taxon>
        <taxon>Cyprinidae</taxon>
        <taxon>Labeoninae</taxon>
        <taxon>Labeonini</taxon>
        <taxon>Labeo</taxon>
    </lineage>
</organism>
<dbReference type="Proteomes" id="UP000830375">
    <property type="component" value="Unassembled WGS sequence"/>
</dbReference>
<comment type="caution">
    <text evidence="2">The sequence shown here is derived from an EMBL/GenBank/DDBJ whole genome shotgun (WGS) entry which is preliminary data.</text>
</comment>
<name>A0ABQ8LH37_LABRO</name>
<keyword evidence="2" id="KW-0648">Protein biosynthesis</keyword>
<feature type="region of interest" description="Disordered" evidence="1">
    <location>
        <begin position="259"/>
        <end position="281"/>
    </location>
</feature>
<evidence type="ECO:0000256" key="1">
    <source>
        <dbReference type="SAM" id="MobiDB-lite"/>
    </source>
</evidence>
<feature type="region of interest" description="Disordered" evidence="1">
    <location>
        <begin position="163"/>
        <end position="215"/>
    </location>
</feature>
<proteinExistence type="predicted"/>
<evidence type="ECO:0000313" key="3">
    <source>
        <dbReference type="Proteomes" id="UP000830375"/>
    </source>
</evidence>
<keyword evidence="3" id="KW-1185">Reference proteome</keyword>
<accession>A0ABQ8LH37</accession>
<keyword evidence="2" id="KW-0396">Initiation factor</keyword>